<name>S2JAF9_MUCC1</name>
<protein>
    <submittedName>
        <fullName evidence="1">Uncharacterized protein</fullName>
    </submittedName>
</protein>
<dbReference type="Proteomes" id="UP000014254">
    <property type="component" value="Unassembled WGS sequence"/>
</dbReference>
<dbReference type="EMBL" id="KE123984">
    <property type="protein sequence ID" value="EPB86669.1"/>
    <property type="molecule type" value="Genomic_DNA"/>
</dbReference>
<dbReference type="OrthoDB" id="444127at2759"/>
<evidence type="ECO:0000313" key="2">
    <source>
        <dbReference type="Proteomes" id="UP000014254"/>
    </source>
</evidence>
<dbReference type="OMA" id="MRARPCI"/>
<sequence>MRTRPCIHCGVIEPNKSLFEQHLKKCKVKSDERRIKKLHRCGNILFLKAILCDVEKPKIVKAQQQQQSIPKQTP</sequence>
<dbReference type="VEuPathDB" id="FungiDB:HMPREF1544_06549"/>
<evidence type="ECO:0000313" key="1">
    <source>
        <dbReference type="EMBL" id="EPB86669.1"/>
    </source>
</evidence>
<dbReference type="InParanoid" id="S2JAF9"/>
<dbReference type="AlphaFoldDB" id="S2JAF9"/>
<gene>
    <name evidence="1" type="ORF">HMPREF1544_06549</name>
</gene>
<accession>S2JAF9</accession>
<keyword evidence="2" id="KW-1185">Reference proteome</keyword>
<proteinExistence type="predicted"/>
<reference evidence="2" key="1">
    <citation type="submission" date="2013-05" db="EMBL/GenBank/DDBJ databases">
        <title>The Genome sequence of Mucor circinelloides f. circinelloides 1006PhL.</title>
        <authorList>
            <consortium name="The Broad Institute Genomics Platform"/>
            <person name="Cuomo C."/>
            <person name="Earl A."/>
            <person name="Findley K."/>
            <person name="Lee S.C."/>
            <person name="Walker B."/>
            <person name="Young S."/>
            <person name="Zeng Q."/>
            <person name="Gargeya S."/>
            <person name="Fitzgerald M."/>
            <person name="Haas B."/>
            <person name="Abouelleil A."/>
            <person name="Allen A.W."/>
            <person name="Alvarado L."/>
            <person name="Arachchi H.M."/>
            <person name="Berlin A.M."/>
            <person name="Chapman S.B."/>
            <person name="Gainer-Dewar J."/>
            <person name="Goldberg J."/>
            <person name="Griggs A."/>
            <person name="Gujja S."/>
            <person name="Hansen M."/>
            <person name="Howarth C."/>
            <person name="Imamovic A."/>
            <person name="Ireland A."/>
            <person name="Larimer J."/>
            <person name="McCowan C."/>
            <person name="Murphy C."/>
            <person name="Pearson M."/>
            <person name="Poon T.W."/>
            <person name="Priest M."/>
            <person name="Roberts A."/>
            <person name="Saif S."/>
            <person name="Shea T."/>
            <person name="Sisk P."/>
            <person name="Sykes S."/>
            <person name="Wortman J."/>
            <person name="Nusbaum C."/>
            <person name="Birren B."/>
        </authorList>
    </citation>
    <scope>NUCLEOTIDE SEQUENCE [LARGE SCALE GENOMIC DNA]</scope>
    <source>
        <strain evidence="2">1006PhL</strain>
    </source>
</reference>
<organism evidence="1 2">
    <name type="scientific">Mucor circinelloides f. circinelloides (strain 1006PhL)</name>
    <name type="common">Mucormycosis agent</name>
    <name type="synonym">Calyptromyces circinelloides</name>
    <dbReference type="NCBI Taxonomy" id="1220926"/>
    <lineage>
        <taxon>Eukaryota</taxon>
        <taxon>Fungi</taxon>
        <taxon>Fungi incertae sedis</taxon>
        <taxon>Mucoromycota</taxon>
        <taxon>Mucoromycotina</taxon>
        <taxon>Mucoromycetes</taxon>
        <taxon>Mucorales</taxon>
        <taxon>Mucorineae</taxon>
        <taxon>Mucoraceae</taxon>
        <taxon>Mucor</taxon>
    </lineage>
</organism>